<feature type="compositionally biased region" description="Polar residues" evidence="2">
    <location>
        <begin position="17"/>
        <end position="27"/>
    </location>
</feature>
<dbReference type="GO" id="GO:0008270">
    <property type="term" value="F:zinc ion binding"/>
    <property type="evidence" value="ECO:0007669"/>
    <property type="project" value="InterPro"/>
</dbReference>
<dbReference type="InterPro" id="IPR001138">
    <property type="entry name" value="Zn2Cys6_DnaBD"/>
</dbReference>
<dbReference type="CDD" id="cd00067">
    <property type="entry name" value="GAL4"/>
    <property type="match status" value="1"/>
</dbReference>
<dbReference type="AlphaFoldDB" id="A0A9Q9RZ06"/>
<dbReference type="Pfam" id="PF00172">
    <property type="entry name" value="Zn_clus"/>
    <property type="match status" value="1"/>
</dbReference>
<accession>A0A9Q9RZ06</accession>
<dbReference type="PROSITE" id="PS50048">
    <property type="entry name" value="ZN2_CY6_FUNGAL_2"/>
    <property type="match status" value="1"/>
</dbReference>
<name>A0A9Q9RZ06_FUSFU</name>
<dbReference type="PROSITE" id="PS00463">
    <property type="entry name" value="ZN2_CY6_FUNGAL_1"/>
    <property type="match status" value="1"/>
</dbReference>
<dbReference type="Proteomes" id="UP000760494">
    <property type="component" value="Unassembled WGS sequence"/>
</dbReference>
<dbReference type="SUPFAM" id="SSF57701">
    <property type="entry name" value="Zn2/Cys6 DNA-binding domain"/>
    <property type="match status" value="1"/>
</dbReference>
<feature type="region of interest" description="Disordered" evidence="2">
    <location>
        <begin position="1"/>
        <end position="28"/>
    </location>
</feature>
<feature type="domain" description="Zn(2)-C6 fungal-type" evidence="3">
    <location>
        <begin position="29"/>
        <end position="63"/>
    </location>
</feature>
<keyword evidence="1" id="KW-0539">Nucleus</keyword>
<evidence type="ECO:0000256" key="1">
    <source>
        <dbReference type="ARBA" id="ARBA00023242"/>
    </source>
</evidence>
<reference evidence="4" key="1">
    <citation type="submission" date="2019-05" db="EMBL/GenBank/DDBJ databases">
        <authorList>
            <person name="Piombo E."/>
        </authorList>
    </citation>
    <scope>NUCLEOTIDE SEQUENCE</scope>
    <source>
        <strain evidence="4">C2S</strain>
    </source>
</reference>
<dbReference type="InterPro" id="IPR036864">
    <property type="entry name" value="Zn2-C6_fun-type_DNA-bd_sf"/>
</dbReference>
<protein>
    <recommendedName>
        <fullName evidence="3">Zn(2)-C6 fungal-type domain-containing protein</fullName>
    </recommendedName>
</protein>
<evidence type="ECO:0000256" key="2">
    <source>
        <dbReference type="SAM" id="MobiDB-lite"/>
    </source>
</evidence>
<evidence type="ECO:0000313" key="4">
    <source>
        <dbReference type="EMBL" id="VTT76551.1"/>
    </source>
</evidence>
<dbReference type="GO" id="GO:0000981">
    <property type="term" value="F:DNA-binding transcription factor activity, RNA polymerase II-specific"/>
    <property type="evidence" value="ECO:0007669"/>
    <property type="project" value="InterPro"/>
</dbReference>
<comment type="caution">
    <text evidence="4">The sequence shown here is derived from an EMBL/GenBank/DDBJ whole genome shotgun (WGS) entry which is preliminary data.</text>
</comment>
<evidence type="ECO:0000313" key="5">
    <source>
        <dbReference type="Proteomes" id="UP000760494"/>
    </source>
</evidence>
<sequence>MSSTASQIDLSYPPASPSQHMTTPSRRQSCDRCHSQKLRCNPPGGRRTGACSRCFRHDTQCVYSLSRPKGRPSLHHYEGKTVLLPPTSRMEAVVQPLTPEEHDCASIQEPGLTYSLQLSTLPHAPETITPCQPDSEPILAPGPCFELMPEAWPDYALQPEVYSWDTMHARYQVTNSSISMFNTSMNMQHEFHDAMGDLCVPELQVGWHLETRGNLSQVGQLPLCSFKNAMEILGQLTPRVQALDNKSQEVFKNWGPSHKQGDFDQRLPMLLLNDAVLKLVMAWLNKPSEDMNDERSILNSLSSATNELRNDQVVVELLSCSAKLTKATQSLHEELGVRTNKAVCDNIVAQHLVVVCHMQLLSSFVAVLGALQEGAEVIQGNTTPGLADLRLAMVVQLSSYLFVRQCRVVDGYLEVESGPKSSAGYPNQRTEDGRVIQELMAGVHSRLAWFQSFWYGPT</sequence>
<gene>
    <name evidence="4" type="ORF">C2S_10441</name>
</gene>
<proteinExistence type="predicted"/>
<dbReference type="EMBL" id="CABFJX010000384">
    <property type="protein sequence ID" value="VTT76551.1"/>
    <property type="molecule type" value="Genomic_DNA"/>
</dbReference>
<evidence type="ECO:0000259" key="3">
    <source>
        <dbReference type="PROSITE" id="PS50048"/>
    </source>
</evidence>
<organism evidence="4 5">
    <name type="scientific">Fusarium fujikuroi</name>
    <name type="common">Bakanae and foot rot disease fungus</name>
    <name type="synonym">Gibberella fujikuroi</name>
    <dbReference type="NCBI Taxonomy" id="5127"/>
    <lineage>
        <taxon>Eukaryota</taxon>
        <taxon>Fungi</taxon>
        <taxon>Dikarya</taxon>
        <taxon>Ascomycota</taxon>
        <taxon>Pezizomycotina</taxon>
        <taxon>Sordariomycetes</taxon>
        <taxon>Hypocreomycetidae</taxon>
        <taxon>Hypocreales</taxon>
        <taxon>Nectriaceae</taxon>
        <taxon>Fusarium</taxon>
        <taxon>Fusarium fujikuroi species complex</taxon>
    </lineage>
</organism>
<dbReference type="Gene3D" id="4.10.240.10">
    <property type="entry name" value="Zn(2)-C6 fungal-type DNA-binding domain"/>
    <property type="match status" value="1"/>
</dbReference>